<evidence type="ECO:0000313" key="1">
    <source>
        <dbReference type="EMBL" id="GMM59924.1"/>
    </source>
</evidence>
<dbReference type="Proteomes" id="UP001187221">
    <property type="component" value="Unassembled WGS sequence"/>
</dbReference>
<protein>
    <submittedName>
        <fullName evidence="1">Uncharacterized protein</fullName>
    </submittedName>
</protein>
<keyword evidence="2" id="KW-1185">Reference proteome</keyword>
<comment type="caution">
    <text evidence="1">The sequence shown here is derived from an EMBL/GenBank/DDBJ whole genome shotgun (WGS) entry which is preliminary data.</text>
</comment>
<accession>A0ABQ6P693</accession>
<name>A0ABQ6P693_9SPHN</name>
<sequence>MDNLLIGAITLASLAGAATAWALALPHHLALRRPHAPDTRDPAR</sequence>
<dbReference type="EMBL" id="BTFW01000001">
    <property type="protein sequence ID" value="GMM59924.1"/>
    <property type="molecule type" value="Genomic_DNA"/>
</dbReference>
<evidence type="ECO:0000313" key="2">
    <source>
        <dbReference type="Proteomes" id="UP001187221"/>
    </source>
</evidence>
<reference evidence="1 2" key="1">
    <citation type="submission" date="2023-06" db="EMBL/GenBank/DDBJ databases">
        <title>Draft genome sequence of Novosphingobium sp. strain IK01.</title>
        <authorList>
            <person name="Hatamoto M."/>
            <person name="Ikarashi T."/>
            <person name="Yamaguchi T."/>
        </authorList>
    </citation>
    <scope>NUCLEOTIDE SEQUENCE [LARGE SCALE GENOMIC DNA]</scope>
    <source>
        <strain evidence="1 2">IK01</strain>
    </source>
</reference>
<proteinExistence type="predicted"/>
<organism evidence="1 2">
    <name type="scientific">Novosphingobium pituita</name>
    <dbReference type="NCBI Taxonomy" id="3056842"/>
    <lineage>
        <taxon>Bacteria</taxon>
        <taxon>Pseudomonadati</taxon>
        <taxon>Pseudomonadota</taxon>
        <taxon>Alphaproteobacteria</taxon>
        <taxon>Sphingomonadales</taxon>
        <taxon>Sphingomonadaceae</taxon>
        <taxon>Novosphingobium</taxon>
    </lineage>
</organism>
<dbReference type="RefSeq" id="WP_317973754.1">
    <property type="nucleotide sequence ID" value="NZ_BTFW01000001.1"/>
</dbReference>
<gene>
    <name evidence="1" type="ORF">NUTIK01_07010</name>
</gene>